<name>A0A4Y2C487_ARAVE</name>
<dbReference type="AlphaFoldDB" id="A0A4Y2C487"/>
<dbReference type="Proteomes" id="UP000499080">
    <property type="component" value="Unassembled WGS sequence"/>
</dbReference>
<keyword evidence="2" id="KW-1185">Reference proteome</keyword>
<evidence type="ECO:0000313" key="2">
    <source>
        <dbReference type="Proteomes" id="UP000499080"/>
    </source>
</evidence>
<protein>
    <submittedName>
        <fullName evidence="1">Uncharacterized protein</fullName>
    </submittedName>
</protein>
<comment type="caution">
    <text evidence="1">The sequence shown here is derived from an EMBL/GenBank/DDBJ whole genome shotgun (WGS) entry which is preliminary data.</text>
</comment>
<organism evidence="1 2">
    <name type="scientific">Araneus ventricosus</name>
    <name type="common">Orbweaver spider</name>
    <name type="synonym">Epeira ventricosa</name>
    <dbReference type="NCBI Taxonomy" id="182803"/>
    <lineage>
        <taxon>Eukaryota</taxon>
        <taxon>Metazoa</taxon>
        <taxon>Ecdysozoa</taxon>
        <taxon>Arthropoda</taxon>
        <taxon>Chelicerata</taxon>
        <taxon>Arachnida</taxon>
        <taxon>Araneae</taxon>
        <taxon>Araneomorphae</taxon>
        <taxon>Entelegynae</taxon>
        <taxon>Araneoidea</taxon>
        <taxon>Araneidae</taxon>
        <taxon>Araneus</taxon>
    </lineage>
</organism>
<proteinExistence type="predicted"/>
<accession>A0A4Y2C487</accession>
<dbReference type="EMBL" id="BGPR01000145">
    <property type="protein sequence ID" value="GBL99168.1"/>
    <property type="molecule type" value="Genomic_DNA"/>
</dbReference>
<reference evidence="1 2" key="1">
    <citation type="journal article" date="2019" name="Sci. Rep.">
        <title>Orb-weaving spider Araneus ventricosus genome elucidates the spidroin gene catalogue.</title>
        <authorList>
            <person name="Kono N."/>
            <person name="Nakamura H."/>
            <person name="Ohtoshi R."/>
            <person name="Moran D.A.P."/>
            <person name="Shinohara A."/>
            <person name="Yoshida Y."/>
            <person name="Fujiwara M."/>
            <person name="Mori M."/>
            <person name="Tomita M."/>
            <person name="Arakawa K."/>
        </authorList>
    </citation>
    <scope>NUCLEOTIDE SEQUENCE [LARGE SCALE GENOMIC DNA]</scope>
</reference>
<sequence length="119" mass="13127">MHDSFLLSYSYTNLSYRKQQIYGPPFLFTKRGTCSRATLINGYRPSFFSGREFSCVASVSHRFRYGSRYKCVVGSNCRASIEPDDGPLVGIGLQLMTCGDHSLQSLGADCWGKGTMTGG</sequence>
<gene>
    <name evidence="1" type="ORF">AVEN_64153_1</name>
</gene>
<evidence type="ECO:0000313" key="1">
    <source>
        <dbReference type="EMBL" id="GBL99168.1"/>
    </source>
</evidence>